<dbReference type="SUPFAM" id="SSF46785">
    <property type="entry name" value="Winged helix' DNA-binding domain"/>
    <property type="match status" value="1"/>
</dbReference>
<accession>A0ABR7MQP4</accession>
<dbReference type="PANTHER" id="PTHR42756:SF1">
    <property type="entry name" value="TRANSCRIPTIONAL REPRESSOR OF EMRAB OPERON"/>
    <property type="match status" value="1"/>
</dbReference>
<dbReference type="InterPro" id="IPR000835">
    <property type="entry name" value="HTH_MarR-typ"/>
</dbReference>
<comment type="caution">
    <text evidence="5">The sequence shown here is derived from an EMBL/GenBank/DDBJ whole genome shotgun (WGS) entry which is preliminary data.</text>
</comment>
<evidence type="ECO:0000256" key="3">
    <source>
        <dbReference type="ARBA" id="ARBA00023163"/>
    </source>
</evidence>
<dbReference type="InterPro" id="IPR036388">
    <property type="entry name" value="WH-like_DNA-bd_sf"/>
</dbReference>
<dbReference type="InterPro" id="IPR036390">
    <property type="entry name" value="WH_DNA-bd_sf"/>
</dbReference>
<evidence type="ECO:0000256" key="1">
    <source>
        <dbReference type="ARBA" id="ARBA00023015"/>
    </source>
</evidence>
<reference evidence="5 6" key="1">
    <citation type="submission" date="2020-08" db="EMBL/GenBank/DDBJ databases">
        <title>Genome public.</title>
        <authorList>
            <person name="Liu C."/>
            <person name="Sun Q."/>
        </authorList>
    </citation>
    <scope>NUCLEOTIDE SEQUENCE [LARGE SCALE GENOMIC DNA]</scope>
    <source>
        <strain evidence="5 6">BX3</strain>
    </source>
</reference>
<dbReference type="PRINTS" id="PR00598">
    <property type="entry name" value="HTHMARR"/>
</dbReference>
<evidence type="ECO:0000313" key="6">
    <source>
        <dbReference type="Proteomes" id="UP000637513"/>
    </source>
</evidence>
<dbReference type="Proteomes" id="UP000637513">
    <property type="component" value="Unassembled WGS sequence"/>
</dbReference>
<dbReference type="SMART" id="SM00347">
    <property type="entry name" value="HTH_MARR"/>
    <property type="match status" value="1"/>
</dbReference>
<feature type="domain" description="HTH marR-type" evidence="4">
    <location>
        <begin position="5"/>
        <end position="140"/>
    </location>
</feature>
<organism evidence="5 6">
    <name type="scientific">Jutongia hominis</name>
    <dbReference type="NCBI Taxonomy" id="2763664"/>
    <lineage>
        <taxon>Bacteria</taxon>
        <taxon>Bacillati</taxon>
        <taxon>Bacillota</taxon>
        <taxon>Clostridia</taxon>
        <taxon>Lachnospirales</taxon>
        <taxon>Lachnospiraceae</taxon>
        <taxon>Jutongia</taxon>
    </lineage>
</organism>
<keyword evidence="2" id="KW-0238">DNA-binding</keyword>
<evidence type="ECO:0000313" key="5">
    <source>
        <dbReference type="EMBL" id="MBC8556126.1"/>
    </source>
</evidence>
<dbReference type="Gene3D" id="1.10.10.10">
    <property type="entry name" value="Winged helix-like DNA-binding domain superfamily/Winged helix DNA-binding domain"/>
    <property type="match status" value="1"/>
</dbReference>
<evidence type="ECO:0000259" key="4">
    <source>
        <dbReference type="PROSITE" id="PS50995"/>
    </source>
</evidence>
<name>A0ABR7MQP4_9FIRM</name>
<keyword evidence="6" id="KW-1185">Reference proteome</keyword>
<dbReference type="Pfam" id="PF01047">
    <property type="entry name" value="MarR"/>
    <property type="match status" value="1"/>
</dbReference>
<evidence type="ECO:0000256" key="2">
    <source>
        <dbReference type="ARBA" id="ARBA00023125"/>
    </source>
</evidence>
<protein>
    <submittedName>
        <fullName evidence="5">MarR family transcriptional regulator</fullName>
    </submittedName>
</protein>
<dbReference type="EMBL" id="JACRSW010000001">
    <property type="protein sequence ID" value="MBC8556126.1"/>
    <property type="molecule type" value="Genomic_DNA"/>
</dbReference>
<proteinExistence type="predicted"/>
<sequence length="154" mass="17233">MNDGKSTISKQLVEIFENVMQVEHEFVNTNVGKKLSMSEIHTISAVGSDMLCSMGEIAEKLHITVGTLTVAINNLVHKGYVERYKSEKDRRIVKLGLTKQGKVIFSAHEAFHKNLVDAMIEDLSEEEQVVVSKAMLNLKGFVDRGYQSIQTAKH</sequence>
<dbReference type="PANTHER" id="PTHR42756">
    <property type="entry name" value="TRANSCRIPTIONAL REGULATOR, MARR"/>
    <property type="match status" value="1"/>
</dbReference>
<keyword evidence="1" id="KW-0805">Transcription regulation</keyword>
<dbReference type="RefSeq" id="WP_022141602.1">
    <property type="nucleotide sequence ID" value="NZ_JACRSW010000001.1"/>
</dbReference>
<dbReference type="PROSITE" id="PS50995">
    <property type="entry name" value="HTH_MARR_2"/>
    <property type="match status" value="1"/>
</dbReference>
<gene>
    <name evidence="5" type="ORF">H8700_00120</name>
</gene>
<keyword evidence="3" id="KW-0804">Transcription</keyword>